<protein>
    <submittedName>
        <fullName evidence="2">Universal stress protein family protein</fullName>
    </submittedName>
</protein>
<dbReference type="Pfam" id="PF00582">
    <property type="entry name" value="Usp"/>
    <property type="match status" value="1"/>
</dbReference>
<reference evidence="3" key="1">
    <citation type="submission" date="2015-03" db="EMBL/GenBank/DDBJ databases">
        <authorList>
            <person name="Urmite Genomes"/>
        </authorList>
    </citation>
    <scope>NUCLEOTIDE SEQUENCE [LARGE SCALE GENOMIC DNA]</scope>
    <source>
        <strain evidence="3">Arc-Hr</strain>
    </source>
</reference>
<dbReference type="EMBL" id="CSTE01000003">
    <property type="protein sequence ID" value="CQR52323.1"/>
    <property type="molecule type" value="Genomic_DNA"/>
</dbReference>
<dbReference type="InterPro" id="IPR006016">
    <property type="entry name" value="UspA"/>
</dbReference>
<evidence type="ECO:0000313" key="2">
    <source>
        <dbReference type="EMBL" id="CQR52323.1"/>
    </source>
</evidence>
<proteinExistence type="predicted"/>
<gene>
    <name evidence="2" type="ORF">BN996_03097</name>
</gene>
<evidence type="ECO:0000259" key="1">
    <source>
        <dbReference type="Pfam" id="PF00582"/>
    </source>
</evidence>
<dbReference type="Gene3D" id="3.40.50.620">
    <property type="entry name" value="HUPs"/>
    <property type="match status" value="1"/>
</dbReference>
<keyword evidence="3" id="KW-1185">Reference proteome</keyword>
<organism evidence="2 3">
    <name type="scientific">Haloferax massiliensis</name>
    <dbReference type="NCBI Taxonomy" id="1476858"/>
    <lineage>
        <taxon>Archaea</taxon>
        <taxon>Methanobacteriati</taxon>
        <taxon>Methanobacteriota</taxon>
        <taxon>Stenosarchaea group</taxon>
        <taxon>Halobacteria</taxon>
        <taxon>Halobacteriales</taxon>
        <taxon>Haloferacaceae</taxon>
        <taxon>Haloferax</taxon>
    </lineage>
</organism>
<dbReference type="RefSeq" id="WP_042665194.1">
    <property type="nucleotide sequence ID" value="NZ_CABLRR010000003.1"/>
</dbReference>
<accession>A0A0D6JVC8</accession>
<dbReference type="OrthoDB" id="342236at2157"/>
<name>A0A0D6JVC8_9EURY</name>
<dbReference type="AlphaFoldDB" id="A0A0D6JVC8"/>
<dbReference type="SUPFAM" id="SSF52402">
    <property type="entry name" value="Adenine nucleotide alpha hydrolases-like"/>
    <property type="match status" value="1"/>
</dbReference>
<evidence type="ECO:0000313" key="3">
    <source>
        <dbReference type="Proteomes" id="UP000198902"/>
    </source>
</evidence>
<feature type="domain" description="UspA" evidence="1">
    <location>
        <begin position="5"/>
        <end position="151"/>
    </location>
</feature>
<sequence length="154" mass="16426">MQSSLVVVDSADSNERLLAEAGQIAAGTDTPLVLLTRVTEDELVENAETLQAMSDAANTSLESNSAREVANRFASQAADEAFESLDGTVEYDAVSVVAEESEFAEEVIRVADERGCDHVYVAGRQRSPTGKALFGDTAQRVVLNFDGPVTILTE</sequence>
<dbReference type="CDD" id="cd00293">
    <property type="entry name" value="USP-like"/>
    <property type="match status" value="1"/>
</dbReference>
<dbReference type="Proteomes" id="UP000198902">
    <property type="component" value="Unassembled WGS sequence"/>
</dbReference>
<dbReference type="InterPro" id="IPR014729">
    <property type="entry name" value="Rossmann-like_a/b/a_fold"/>
</dbReference>